<sequence>MENISKILFIIVLYNEKLIESSSFQTITSSAKAFGFKDKELHLYVYDNSPTGQDKPDSSFWNIEYVSDTQNSGLSIAYNKAAEFAERKELQYIFLMDQDTTFPSDTIKKYHESLQRNPSIKMYAPILKIENGKIMSPFRCYMKWGKFLDVVKPGIYDLKKIAPINSGLCVNVKSFFEVGGYNEKVRVDGADYQFIERFKRRYKDFEVVDVIGHQAFSMFEKNPQKLISRYSIFLQDVKNFEEHEFGDRFFYSILIIKRTLRLTFDTKSIMFIKLLFRKILIR</sequence>
<dbReference type="Proteomes" id="UP000256257">
    <property type="component" value="Unassembled WGS sequence"/>
</dbReference>
<evidence type="ECO:0000313" key="3">
    <source>
        <dbReference type="Proteomes" id="UP000256257"/>
    </source>
</evidence>
<protein>
    <recommendedName>
        <fullName evidence="1">Glycosyltransferase 2-like domain-containing protein</fullName>
    </recommendedName>
</protein>
<gene>
    <name evidence="2" type="ORF">DRF67_03780</name>
</gene>
<dbReference type="Pfam" id="PF00535">
    <property type="entry name" value="Glycos_transf_2"/>
    <property type="match status" value="1"/>
</dbReference>
<feature type="domain" description="Glycosyltransferase 2-like" evidence="1">
    <location>
        <begin position="10"/>
        <end position="119"/>
    </location>
</feature>
<organism evidence="2 3">
    <name type="scientific">Chryseobacterium pennipullorum</name>
    <dbReference type="NCBI Taxonomy" id="2258963"/>
    <lineage>
        <taxon>Bacteria</taxon>
        <taxon>Pseudomonadati</taxon>
        <taxon>Bacteroidota</taxon>
        <taxon>Flavobacteriia</taxon>
        <taxon>Flavobacteriales</taxon>
        <taxon>Weeksellaceae</taxon>
        <taxon>Chryseobacterium group</taxon>
        <taxon>Chryseobacterium</taxon>
    </lineage>
</organism>
<dbReference type="SUPFAM" id="SSF53448">
    <property type="entry name" value="Nucleotide-diphospho-sugar transferases"/>
    <property type="match status" value="1"/>
</dbReference>
<reference evidence="2 3" key="1">
    <citation type="submission" date="2018-06" db="EMBL/GenBank/DDBJ databases">
        <title>Novel Chryseobacterium species.</title>
        <authorList>
            <person name="Newman J."/>
            <person name="Hugo C."/>
            <person name="Oosthuizen L."/>
            <person name="Charimba G."/>
        </authorList>
    </citation>
    <scope>NUCLEOTIDE SEQUENCE [LARGE SCALE GENOMIC DNA]</scope>
    <source>
        <strain evidence="2 3">7_F195</strain>
    </source>
</reference>
<name>A0A3D9B8B1_9FLAO</name>
<comment type="caution">
    <text evidence="2">The sequence shown here is derived from an EMBL/GenBank/DDBJ whole genome shotgun (WGS) entry which is preliminary data.</text>
</comment>
<dbReference type="Gene3D" id="3.90.550.10">
    <property type="entry name" value="Spore Coat Polysaccharide Biosynthesis Protein SpsA, Chain A"/>
    <property type="match status" value="1"/>
</dbReference>
<dbReference type="RefSeq" id="WP_115926794.1">
    <property type="nucleotide sequence ID" value="NZ_QNVV01000002.1"/>
</dbReference>
<dbReference type="EMBL" id="QNVV01000002">
    <property type="protein sequence ID" value="REC49598.1"/>
    <property type="molecule type" value="Genomic_DNA"/>
</dbReference>
<dbReference type="InterPro" id="IPR029044">
    <property type="entry name" value="Nucleotide-diphossugar_trans"/>
</dbReference>
<evidence type="ECO:0000313" key="2">
    <source>
        <dbReference type="EMBL" id="REC49598.1"/>
    </source>
</evidence>
<keyword evidence="3" id="KW-1185">Reference proteome</keyword>
<proteinExistence type="predicted"/>
<accession>A0A3D9B8B1</accession>
<dbReference type="InterPro" id="IPR001173">
    <property type="entry name" value="Glyco_trans_2-like"/>
</dbReference>
<evidence type="ECO:0000259" key="1">
    <source>
        <dbReference type="Pfam" id="PF00535"/>
    </source>
</evidence>
<dbReference type="OrthoDB" id="1351873at2"/>
<dbReference type="AlphaFoldDB" id="A0A3D9B8B1"/>